<reference evidence="4" key="2">
    <citation type="journal article" date="2020" name="BMC">
        <title>Leishmania infection induces a limited differential gene expression in the sand fly midgut.</title>
        <authorList>
            <person name="Coutinho-Abreu I.V."/>
            <person name="Serafim T.D."/>
            <person name="Meneses C."/>
            <person name="Kamhawi S."/>
            <person name="Oliveira F."/>
            <person name="Valenzuela J.G."/>
        </authorList>
    </citation>
    <scope>NUCLEOTIDE SEQUENCE</scope>
    <source>
        <strain evidence="4">Jacobina</strain>
        <tissue evidence="4">Midgut</tissue>
    </source>
</reference>
<feature type="region of interest" description="Disordered" evidence="2">
    <location>
        <begin position="203"/>
        <end position="361"/>
    </location>
</feature>
<keyword evidence="6" id="KW-1185">Reference proteome</keyword>
<sequence length="557" mass="61872">MKSSVINSGNGGGGSNPQQHPPNATTSAQIDGNNNPQQGQPNQGQNPRYPFYDFDMDDPRDFFTNPALRSRLNRMRNPWNVSFGAPRKRPNQAPEEEDSGFVEDPHESFFTKFDPHWSEASQWPRSNLRKRQPNDFGGHGDFFDHFPAEFRQYIPDDFGFHHQPMGGYHGHQVPMTHQVPTQRQVPPHTDKPDRPRFCDAAMQTDEEPPTRDGATETVAETPTQTSAEAGGPLKQHGLRNTVDLGQKSPPEEREERAKSAPPDAEAQAEEVHTKGVQSEAPEQHQAPPSPSQNVRHIPIIVERTEKKAPVPQPPKRGVSQKKFVLRPQGGAPTDAGTSPPPQEVPQAPQSPQAPPTPSAESIAKIQQIQNEVLELMFKVEAFQGTSRTDKEYLWLDEMLTRNLLKLDTIDTQGNDRIRLARREAIKCIQASLAVLEAKAEGTAKSVPDSEEQSTAEGPKENQEDTKDQQTVPEETSANLAKPDEAPEEVDKSKIPIPLPPIEPRTEQVPAEGEKSEEGKEPPKEEEGKTEAKTKKKKIVKKVVKDAEGSVQNEDQQT</sequence>
<evidence type="ECO:0000313" key="4">
    <source>
        <dbReference type="EMBL" id="MBC1169638.1"/>
    </source>
</evidence>
<proteinExistence type="predicted"/>
<dbReference type="Gene3D" id="1.20.58.120">
    <property type="entry name" value="BAG domain"/>
    <property type="match status" value="1"/>
</dbReference>
<reference evidence="5" key="3">
    <citation type="submission" date="2020-05" db="UniProtKB">
        <authorList>
            <consortium name="EnsemblMetazoa"/>
        </authorList>
    </citation>
    <scope>IDENTIFICATION</scope>
    <source>
        <strain evidence="5">Jacobina</strain>
    </source>
</reference>
<accession>A0A1B0C9F6</accession>
<feature type="region of interest" description="Disordered" evidence="2">
    <location>
        <begin position="1"/>
        <end position="102"/>
    </location>
</feature>
<dbReference type="SUPFAM" id="SSF63491">
    <property type="entry name" value="BAG domain"/>
    <property type="match status" value="1"/>
</dbReference>
<feature type="compositionally biased region" description="Basic and acidic residues" evidence="2">
    <location>
        <begin position="457"/>
        <end position="467"/>
    </location>
</feature>
<feature type="compositionally biased region" description="Polar residues" evidence="2">
    <location>
        <begin position="468"/>
        <end position="478"/>
    </location>
</feature>
<protein>
    <submittedName>
        <fullName evidence="4">Putative bag family molecular chaperone regulator 3</fullName>
    </submittedName>
</protein>
<dbReference type="GO" id="GO:0000774">
    <property type="term" value="F:adenyl-nucleotide exchange factor activity"/>
    <property type="evidence" value="ECO:0007669"/>
    <property type="project" value="TreeGrafter"/>
</dbReference>
<dbReference type="InterPro" id="IPR036533">
    <property type="entry name" value="BAG_dom_sf"/>
</dbReference>
<feature type="compositionally biased region" description="Basic and acidic residues" evidence="2">
    <location>
        <begin position="481"/>
        <end position="493"/>
    </location>
</feature>
<evidence type="ECO:0000256" key="1">
    <source>
        <dbReference type="ARBA" id="ARBA00023186"/>
    </source>
</evidence>
<evidence type="ECO:0000313" key="6">
    <source>
        <dbReference type="Proteomes" id="UP000092461"/>
    </source>
</evidence>
<dbReference type="VEuPathDB" id="VectorBase:LLOJ000578"/>
<evidence type="ECO:0000259" key="3">
    <source>
        <dbReference type="PROSITE" id="PS51035"/>
    </source>
</evidence>
<dbReference type="Proteomes" id="UP000092461">
    <property type="component" value="Unassembled WGS sequence"/>
</dbReference>
<feature type="region of interest" description="Disordered" evidence="2">
    <location>
        <begin position="441"/>
        <end position="557"/>
    </location>
</feature>
<feature type="compositionally biased region" description="Polar residues" evidence="2">
    <location>
        <begin position="218"/>
        <end position="227"/>
    </location>
</feature>
<dbReference type="VEuPathDB" id="VectorBase:LLONM1_008328"/>
<feature type="compositionally biased region" description="Basic and acidic residues" evidence="2">
    <location>
        <begin position="511"/>
        <end position="532"/>
    </location>
</feature>
<dbReference type="PROSITE" id="PS51035">
    <property type="entry name" value="BAG"/>
    <property type="match status" value="1"/>
</dbReference>
<dbReference type="PANTHER" id="PTHR12329">
    <property type="entry name" value="BCL2-ASSOCIATED ATHANOGENE"/>
    <property type="match status" value="1"/>
</dbReference>
<dbReference type="GO" id="GO:0016020">
    <property type="term" value="C:membrane"/>
    <property type="evidence" value="ECO:0007669"/>
    <property type="project" value="TreeGrafter"/>
</dbReference>
<evidence type="ECO:0000313" key="5">
    <source>
        <dbReference type="EnsemblMetazoa" id="LLOJ000578-PA"/>
    </source>
</evidence>
<keyword evidence="1" id="KW-0143">Chaperone</keyword>
<dbReference type="SMART" id="SM00264">
    <property type="entry name" value="BAG"/>
    <property type="match status" value="1"/>
</dbReference>
<feature type="compositionally biased region" description="Basic and acidic residues" evidence="2">
    <location>
        <begin position="249"/>
        <end position="258"/>
    </location>
</feature>
<organism evidence="5 6">
    <name type="scientific">Lutzomyia longipalpis</name>
    <name type="common">Sand fly</name>
    <dbReference type="NCBI Taxonomy" id="7200"/>
    <lineage>
        <taxon>Eukaryota</taxon>
        <taxon>Metazoa</taxon>
        <taxon>Ecdysozoa</taxon>
        <taxon>Arthropoda</taxon>
        <taxon>Hexapoda</taxon>
        <taxon>Insecta</taxon>
        <taxon>Pterygota</taxon>
        <taxon>Neoptera</taxon>
        <taxon>Endopterygota</taxon>
        <taxon>Diptera</taxon>
        <taxon>Nematocera</taxon>
        <taxon>Psychodoidea</taxon>
        <taxon>Psychodidae</taxon>
        <taxon>Lutzomyia</taxon>
        <taxon>Lutzomyia</taxon>
    </lineage>
</organism>
<dbReference type="InterPro" id="IPR039773">
    <property type="entry name" value="BAG_chaperone_regulator"/>
</dbReference>
<dbReference type="GO" id="GO:0005634">
    <property type="term" value="C:nucleus"/>
    <property type="evidence" value="ECO:0007669"/>
    <property type="project" value="TreeGrafter"/>
</dbReference>
<dbReference type="PANTHER" id="PTHR12329:SF5">
    <property type="entry name" value="STARVIN, ISOFORM E"/>
    <property type="match status" value="1"/>
</dbReference>
<dbReference type="AlphaFoldDB" id="A0A1B0C9F6"/>
<dbReference type="EMBL" id="AJWK01002279">
    <property type="status" value="NOT_ANNOTATED_CDS"/>
    <property type="molecule type" value="Genomic_DNA"/>
</dbReference>
<dbReference type="GO" id="GO:0051087">
    <property type="term" value="F:protein-folding chaperone binding"/>
    <property type="evidence" value="ECO:0007669"/>
    <property type="project" value="InterPro"/>
</dbReference>
<dbReference type="Pfam" id="PF02179">
    <property type="entry name" value="BAG"/>
    <property type="match status" value="1"/>
</dbReference>
<feature type="domain" description="BAG" evidence="3">
    <location>
        <begin position="361"/>
        <end position="439"/>
    </location>
</feature>
<name>A0A1B0C9F6_LUTLO</name>
<dbReference type="EMBL" id="GITU01000935">
    <property type="protein sequence ID" value="MBC1169638.1"/>
    <property type="molecule type" value="Transcribed_RNA"/>
</dbReference>
<evidence type="ECO:0000256" key="2">
    <source>
        <dbReference type="SAM" id="MobiDB-lite"/>
    </source>
</evidence>
<feature type="compositionally biased region" description="Polar residues" evidence="2">
    <location>
        <begin position="17"/>
        <end position="31"/>
    </location>
</feature>
<reference evidence="6" key="1">
    <citation type="submission" date="2012-05" db="EMBL/GenBank/DDBJ databases">
        <title>Whole Genome Assembly of Lutzomyia longipalpis.</title>
        <authorList>
            <person name="Richards S."/>
            <person name="Qu C."/>
            <person name="Dillon R."/>
            <person name="Worley K."/>
            <person name="Scherer S."/>
            <person name="Batterton M."/>
            <person name="Taylor A."/>
            <person name="Hawes A."/>
            <person name="Hernandez B."/>
            <person name="Kovar C."/>
            <person name="Mandapat C."/>
            <person name="Pham C."/>
            <person name="Qu C."/>
            <person name="Jing C."/>
            <person name="Bess C."/>
            <person name="Bandaranaike D."/>
            <person name="Ngo D."/>
            <person name="Ongeri F."/>
            <person name="Arias F."/>
            <person name="Lara F."/>
            <person name="Weissenberger G."/>
            <person name="Kamau G."/>
            <person name="Han H."/>
            <person name="Shen H."/>
            <person name="Dinh H."/>
            <person name="Khalil I."/>
            <person name="Jones J."/>
            <person name="Shafer J."/>
            <person name="Jayaseelan J."/>
            <person name="Quiroz J."/>
            <person name="Blankenburg K."/>
            <person name="Nguyen L."/>
            <person name="Jackson L."/>
            <person name="Francisco L."/>
            <person name="Tang L.-Y."/>
            <person name="Pu L.-L."/>
            <person name="Perales L."/>
            <person name="Lorensuhewa L."/>
            <person name="Munidasa M."/>
            <person name="Coyle M."/>
            <person name="Taylor M."/>
            <person name="Puazo M."/>
            <person name="Firestine M."/>
            <person name="Scheel M."/>
            <person name="Javaid M."/>
            <person name="Wang M."/>
            <person name="Li M."/>
            <person name="Tabassum N."/>
            <person name="Saada N."/>
            <person name="Osuji N."/>
            <person name="Aqrawi P."/>
            <person name="Fu Q."/>
            <person name="Thornton R."/>
            <person name="Raj R."/>
            <person name="Goodspeed R."/>
            <person name="Mata R."/>
            <person name="Najjar R."/>
            <person name="Gubbala S."/>
            <person name="Lee S."/>
            <person name="Denson S."/>
            <person name="Patil S."/>
            <person name="Macmil S."/>
            <person name="Qi S."/>
            <person name="Matskevitch T."/>
            <person name="Palculict T."/>
            <person name="Mathew T."/>
            <person name="Vee V."/>
            <person name="Velamala V."/>
            <person name="Korchina V."/>
            <person name="Cai W."/>
            <person name="Liu W."/>
            <person name="Dai W."/>
            <person name="Zou X."/>
            <person name="Zhu Y."/>
            <person name="Zhang Y."/>
            <person name="Wu Y.-Q."/>
            <person name="Xin Y."/>
            <person name="Nazarath L."/>
            <person name="Kovar C."/>
            <person name="Han Y."/>
            <person name="Muzny D."/>
            <person name="Gibbs R."/>
        </authorList>
    </citation>
    <scope>NUCLEOTIDE SEQUENCE [LARGE SCALE GENOMIC DNA]</scope>
    <source>
        <strain evidence="6">Jacobina</strain>
    </source>
</reference>
<dbReference type="InterPro" id="IPR003103">
    <property type="entry name" value="BAG_domain"/>
</dbReference>
<feature type="compositionally biased region" description="Low complexity" evidence="2">
    <location>
        <begin position="32"/>
        <end position="47"/>
    </location>
</feature>
<dbReference type="GO" id="GO:0005829">
    <property type="term" value="C:cytosol"/>
    <property type="evidence" value="ECO:0007669"/>
    <property type="project" value="TreeGrafter"/>
</dbReference>
<dbReference type="GO" id="GO:0050821">
    <property type="term" value="P:protein stabilization"/>
    <property type="evidence" value="ECO:0007669"/>
    <property type="project" value="TreeGrafter"/>
</dbReference>
<dbReference type="EnsemblMetazoa" id="LLOJ000578-RA">
    <property type="protein sequence ID" value="LLOJ000578-PA"/>
    <property type="gene ID" value="LLOJ000578"/>
</dbReference>